<dbReference type="PROSITE" id="PS50887">
    <property type="entry name" value="GGDEF"/>
    <property type="match status" value="1"/>
</dbReference>
<gene>
    <name evidence="6" type="ordered locus">DSC_13345</name>
</gene>
<evidence type="ECO:0000256" key="1">
    <source>
        <dbReference type="ARBA" id="ARBA00012528"/>
    </source>
</evidence>
<dbReference type="InterPro" id="IPR050469">
    <property type="entry name" value="Diguanylate_Cyclase"/>
</dbReference>
<keyword evidence="4" id="KW-0732">Signal</keyword>
<sequence length="1031" mass="113970">MGEAVPGLHQRTRGGHWLRRSLLCALAACALPGHALQPDKRFQDYVTSNWSVEQGLPQLSVTALAQDSTGYVWMGTQAGLARFDGIQFTSYDGHAWPGLNSGDIRALLPEADGRLWVGTSRGLAVFAQARFRQLDPQPAPGGPFEVTALSHDPQGRVLVASNQGVYRVDGDHLTRLPGLEKPATALLHETGTLWVGGVGQVQRIDAQGQRTTLALPDPATTASVHLLQRAQDRLWAGTSAGLYVLQAGRWQPYTADPLLRRAPVEAMLLDRDDNLWIGTADHLMRLRAGQVVERITGDVRLAARSLMQDREGNLWIGTLTSGATRVWNGTTRRYSRSDGLSDPLLWSVAPGRDGQIWVGSNDGVSLFDQGRFRTLVTGRQLPHPAAYTLLVESERTWIGTRAGVAVLRQGVVQRPAELTPMDGAQINGIIRDGRGTLWFATSNGLFRLRGQALTRYGIAQGLADPRVRVLHVTGDGRLLVGTYSGLYQWRDERLVPLGRDTGFPAQTHVTALYELPNHQLLVGNLSRETLLLFDGRRWIELGRERGVPANPVFAIAADARGQLWLAGLRGIYRFPLSEIARVQASPSASLQIRQLLNERGDRHGGQKGDCCNGAGNARGLLRDGAFWLPTRDGLLAMETARDHSNPVPPTPRVERVQVQGQWRDVEAGGDWTLPAQARDLRFQFTALSFQAPEHIDIRYRLRGYDAQWMTLENIAQRSVNYTNLPAGQYVFEVIGVNNSGVQSLQPAQLAFRIQPFFYEQLWFGLGAGLGVLLLIALGYGWLSRRHARQRAVLEALVQRRTQALQDANQRLEALTVTDPLTGLHNRRYLGRQIPLDLAFYERDTGVDMQRDALMFGLLDLDHFKQINDRFGHDAGDRVLQQAAQCLRQLTREGDYVVRWGGEEFLLVFRPMPRAQLHALGERVCQAIAQKPFAIGQGRTLQVTVSLGLMEYPPFPEAPHLLGWEQMVTLADRALYHVKTHGRNGWAAYRRAPHATQAGIEACNGNPAQLVETGQLVLVGSSPQVDQAAPPS</sequence>
<dbReference type="OrthoDB" id="176203at2"/>
<dbReference type="CDD" id="cd01949">
    <property type="entry name" value="GGDEF"/>
    <property type="match status" value="1"/>
</dbReference>
<dbReference type="InterPro" id="IPR011123">
    <property type="entry name" value="Y_Y_Y"/>
</dbReference>
<dbReference type="SUPFAM" id="SSF63829">
    <property type="entry name" value="Calcium-dependent phosphotriesterase"/>
    <property type="match status" value="2"/>
</dbReference>
<name>G7USR2_PSEUP</name>
<dbReference type="SMART" id="SM00267">
    <property type="entry name" value="GGDEF"/>
    <property type="match status" value="1"/>
</dbReference>
<accession>G7USR2</accession>
<organism evidence="6 7">
    <name type="scientific">Pseudoxanthomonas spadix (strain BD-a59)</name>
    <dbReference type="NCBI Taxonomy" id="1045855"/>
    <lineage>
        <taxon>Bacteria</taxon>
        <taxon>Pseudomonadati</taxon>
        <taxon>Pseudomonadota</taxon>
        <taxon>Gammaproteobacteria</taxon>
        <taxon>Lysobacterales</taxon>
        <taxon>Lysobacteraceae</taxon>
        <taxon>Pseudoxanthomonas</taxon>
    </lineage>
</organism>
<dbReference type="eggNOG" id="COG3292">
    <property type="taxonomic scope" value="Bacteria"/>
</dbReference>
<dbReference type="EC" id="2.7.7.65" evidence="1"/>
<dbReference type="Proteomes" id="UP000005870">
    <property type="component" value="Chromosome"/>
</dbReference>
<dbReference type="InterPro" id="IPR015943">
    <property type="entry name" value="WD40/YVTN_repeat-like_dom_sf"/>
</dbReference>
<keyword evidence="7" id="KW-1185">Reference proteome</keyword>
<dbReference type="Pfam" id="PF07494">
    <property type="entry name" value="Reg_prop"/>
    <property type="match status" value="3"/>
</dbReference>
<dbReference type="STRING" id="1045855.DSC_13345"/>
<dbReference type="GO" id="GO:0043709">
    <property type="term" value="P:cell adhesion involved in single-species biofilm formation"/>
    <property type="evidence" value="ECO:0007669"/>
    <property type="project" value="TreeGrafter"/>
</dbReference>
<proteinExistence type="predicted"/>
<dbReference type="EMBL" id="CP003093">
    <property type="protein sequence ID" value="AER57313.1"/>
    <property type="molecule type" value="Genomic_DNA"/>
</dbReference>
<dbReference type="GO" id="GO:0052621">
    <property type="term" value="F:diguanylate cyclase activity"/>
    <property type="evidence" value="ECO:0007669"/>
    <property type="project" value="UniProtKB-EC"/>
</dbReference>
<reference evidence="6 7" key="1">
    <citation type="journal article" date="2012" name="J. Bacteriol.">
        <title>Complete Genome Sequence of the BTEX-Degrading Bacterium Pseudoxanthomonas spadix BD-a59.</title>
        <authorList>
            <person name="Lee S.H."/>
            <person name="Jin H.M."/>
            <person name="Lee H.J."/>
            <person name="Kim J.M."/>
            <person name="Jeon C.O."/>
        </authorList>
    </citation>
    <scope>NUCLEOTIDE SEQUENCE [LARGE SCALE GENOMIC DNA]</scope>
    <source>
        <strain evidence="6 7">BD-a59</strain>
    </source>
</reference>
<keyword evidence="3" id="KW-0812">Transmembrane</keyword>
<dbReference type="Gene3D" id="2.130.10.10">
    <property type="entry name" value="YVTN repeat-like/Quinoprotein amine dehydrogenase"/>
    <property type="match status" value="2"/>
</dbReference>
<feature type="transmembrane region" description="Helical" evidence="3">
    <location>
        <begin position="761"/>
        <end position="782"/>
    </location>
</feature>
<evidence type="ECO:0000313" key="6">
    <source>
        <dbReference type="EMBL" id="AER57313.1"/>
    </source>
</evidence>
<dbReference type="HOGENOM" id="CLU_000445_28_4_6"/>
<dbReference type="NCBIfam" id="TIGR00254">
    <property type="entry name" value="GGDEF"/>
    <property type="match status" value="1"/>
</dbReference>
<dbReference type="InterPro" id="IPR000160">
    <property type="entry name" value="GGDEF_dom"/>
</dbReference>
<evidence type="ECO:0000313" key="7">
    <source>
        <dbReference type="Proteomes" id="UP000005870"/>
    </source>
</evidence>
<dbReference type="Pfam" id="PF07495">
    <property type="entry name" value="Y_Y_Y"/>
    <property type="match status" value="1"/>
</dbReference>
<dbReference type="Pfam" id="PF00990">
    <property type="entry name" value="GGDEF"/>
    <property type="match status" value="1"/>
</dbReference>
<evidence type="ECO:0000256" key="4">
    <source>
        <dbReference type="SAM" id="SignalP"/>
    </source>
</evidence>
<feature type="domain" description="GGDEF" evidence="5">
    <location>
        <begin position="851"/>
        <end position="990"/>
    </location>
</feature>
<dbReference type="RefSeq" id="WP_014161486.1">
    <property type="nucleotide sequence ID" value="NC_016147.2"/>
</dbReference>
<dbReference type="GO" id="GO:1902201">
    <property type="term" value="P:negative regulation of bacterial-type flagellum-dependent cell motility"/>
    <property type="evidence" value="ECO:0007669"/>
    <property type="project" value="TreeGrafter"/>
</dbReference>
<dbReference type="SUPFAM" id="SSF55073">
    <property type="entry name" value="Nucleotide cyclase"/>
    <property type="match status" value="1"/>
</dbReference>
<dbReference type="InterPro" id="IPR013783">
    <property type="entry name" value="Ig-like_fold"/>
</dbReference>
<dbReference type="GO" id="GO:0005886">
    <property type="term" value="C:plasma membrane"/>
    <property type="evidence" value="ECO:0007669"/>
    <property type="project" value="TreeGrafter"/>
</dbReference>
<comment type="catalytic activity">
    <reaction evidence="2">
        <text>2 GTP = 3',3'-c-di-GMP + 2 diphosphate</text>
        <dbReference type="Rhea" id="RHEA:24898"/>
        <dbReference type="ChEBI" id="CHEBI:33019"/>
        <dbReference type="ChEBI" id="CHEBI:37565"/>
        <dbReference type="ChEBI" id="CHEBI:58805"/>
        <dbReference type="EC" id="2.7.7.65"/>
    </reaction>
</comment>
<evidence type="ECO:0000256" key="2">
    <source>
        <dbReference type="ARBA" id="ARBA00034247"/>
    </source>
</evidence>
<dbReference type="KEGG" id="psd:DSC_13345"/>
<feature type="chain" id="PRO_5003504341" description="diguanylate cyclase" evidence="4">
    <location>
        <begin position="36"/>
        <end position="1031"/>
    </location>
</feature>
<dbReference type="InterPro" id="IPR043128">
    <property type="entry name" value="Rev_trsase/Diguanyl_cyclase"/>
</dbReference>
<dbReference type="InterPro" id="IPR029787">
    <property type="entry name" value="Nucleotide_cyclase"/>
</dbReference>
<dbReference type="eggNOG" id="COG3706">
    <property type="taxonomic scope" value="Bacteria"/>
</dbReference>
<keyword evidence="3" id="KW-0472">Membrane</keyword>
<evidence type="ECO:0000259" key="5">
    <source>
        <dbReference type="PROSITE" id="PS50887"/>
    </source>
</evidence>
<keyword evidence="3" id="KW-1133">Transmembrane helix</keyword>
<dbReference type="AlphaFoldDB" id="G7USR2"/>
<dbReference type="PANTHER" id="PTHR45138">
    <property type="entry name" value="REGULATORY COMPONENTS OF SENSORY TRANSDUCTION SYSTEM"/>
    <property type="match status" value="1"/>
</dbReference>
<dbReference type="InterPro" id="IPR011110">
    <property type="entry name" value="Reg_prop"/>
</dbReference>
<evidence type="ECO:0000256" key="3">
    <source>
        <dbReference type="SAM" id="Phobius"/>
    </source>
</evidence>
<dbReference type="Gene3D" id="3.30.70.270">
    <property type="match status" value="1"/>
</dbReference>
<dbReference type="PANTHER" id="PTHR45138:SF9">
    <property type="entry name" value="DIGUANYLATE CYCLASE DGCM-RELATED"/>
    <property type="match status" value="1"/>
</dbReference>
<feature type="signal peptide" evidence="4">
    <location>
        <begin position="1"/>
        <end position="35"/>
    </location>
</feature>
<dbReference type="Gene3D" id="2.60.40.10">
    <property type="entry name" value="Immunoglobulins"/>
    <property type="match status" value="1"/>
</dbReference>
<protein>
    <recommendedName>
        <fullName evidence="1">diguanylate cyclase</fullName>
        <ecNumber evidence="1">2.7.7.65</ecNumber>
    </recommendedName>
</protein>